<dbReference type="InterPro" id="IPR050237">
    <property type="entry name" value="ATP-dep_AMP-bd_enzyme"/>
</dbReference>
<evidence type="ECO:0000256" key="2">
    <source>
        <dbReference type="SAM" id="Phobius"/>
    </source>
</evidence>
<evidence type="ECO:0000259" key="4">
    <source>
        <dbReference type="Pfam" id="PF00550"/>
    </source>
</evidence>
<keyword evidence="2" id="KW-1133">Transmembrane helix</keyword>
<feature type="transmembrane region" description="Helical" evidence="2">
    <location>
        <begin position="798"/>
        <end position="816"/>
    </location>
</feature>
<accession>A0ABR9RPC5</accession>
<keyword evidence="2" id="KW-0812">Transmembrane</keyword>
<feature type="transmembrane region" description="Helical" evidence="2">
    <location>
        <begin position="582"/>
        <end position="600"/>
    </location>
</feature>
<comment type="caution">
    <text evidence="6">The sequence shown here is derived from an EMBL/GenBank/DDBJ whole genome shotgun (WGS) entry which is preliminary data.</text>
</comment>
<dbReference type="PANTHER" id="PTHR43767:SF10">
    <property type="entry name" value="SURFACTIN SYNTHASE SUBUNIT 1"/>
    <property type="match status" value="1"/>
</dbReference>
<feature type="transmembrane region" description="Helical" evidence="2">
    <location>
        <begin position="620"/>
        <end position="641"/>
    </location>
</feature>
<dbReference type="Gene3D" id="3.40.50.12780">
    <property type="entry name" value="N-terminal domain of ligase-like"/>
    <property type="match status" value="1"/>
</dbReference>
<evidence type="ECO:0000259" key="5">
    <source>
        <dbReference type="Pfam" id="PF01757"/>
    </source>
</evidence>
<dbReference type="Gene3D" id="3.30.300.30">
    <property type="match status" value="1"/>
</dbReference>
<name>A0ABR9RPC5_9ACTN</name>
<feature type="domain" description="Acyltransferase 3" evidence="5">
    <location>
        <begin position="565"/>
        <end position="837"/>
    </location>
</feature>
<dbReference type="Proteomes" id="UP000756387">
    <property type="component" value="Unassembled WGS sequence"/>
</dbReference>
<dbReference type="Pfam" id="PF00550">
    <property type="entry name" value="PP-binding"/>
    <property type="match status" value="1"/>
</dbReference>
<dbReference type="InterPro" id="IPR009081">
    <property type="entry name" value="PP-bd_ACP"/>
</dbReference>
<feature type="transmembrane region" description="Helical" evidence="2">
    <location>
        <begin position="693"/>
        <end position="711"/>
    </location>
</feature>
<gene>
    <name evidence="6" type="ORF">IEQ44_01930</name>
</gene>
<dbReference type="RefSeq" id="WP_193636760.1">
    <property type="nucleotide sequence ID" value="NZ_JADCSA010000002.1"/>
</dbReference>
<feature type="domain" description="AMP-dependent synthetase/ligase" evidence="3">
    <location>
        <begin position="118"/>
        <end position="328"/>
    </location>
</feature>
<keyword evidence="7" id="KW-1185">Reference proteome</keyword>
<dbReference type="Gene3D" id="1.10.1200.10">
    <property type="entry name" value="ACP-like"/>
    <property type="match status" value="1"/>
</dbReference>
<protein>
    <submittedName>
        <fullName evidence="6">AMP-binding protein</fullName>
    </submittedName>
</protein>
<feature type="transmembrane region" description="Helical" evidence="2">
    <location>
        <begin position="769"/>
        <end position="786"/>
    </location>
</feature>
<organism evidence="6 7">
    <name type="scientific">Nocardioides malaquae</name>
    <dbReference type="NCBI Taxonomy" id="2773426"/>
    <lineage>
        <taxon>Bacteria</taxon>
        <taxon>Bacillati</taxon>
        <taxon>Actinomycetota</taxon>
        <taxon>Actinomycetes</taxon>
        <taxon>Propionibacteriales</taxon>
        <taxon>Nocardioidaceae</taxon>
        <taxon>Nocardioides</taxon>
    </lineage>
</organism>
<dbReference type="SUPFAM" id="SSF56801">
    <property type="entry name" value="Acetyl-CoA synthetase-like"/>
    <property type="match status" value="1"/>
</dbReference>
<feature type="transmembrane region" description="Helical" evidence="2">
    <location>
        <begin position="822"/>
        <end position="842"/>
    </location>
</feature>
<evidence type="ECO:0000259" key="3">
    <source>
        <dbReference type="Pfam" id="PF00501"/>
    </source>
</evidence>
<proteinExistence type="predicted"/>
<reference evidence="6 7" key="1">
    <citation type="submission" date="2020-10" db="EMBL/GenBank/DDBJ databases">
        <title>Nocardioides sp. isolated from sludge.</title>
        <authorList>
            <person name="Zhang X."/>
        </authorList>
    </citation>
    <scope>NUCLEOTIDE SEQUENCE [LARGE SCALE GENOMIC DNA]</scope>
    <source>
        <strain evidence="6 7">Y6</strain>
    </source>
</reference>
<dbReference type="InterPro" id="IPR036736">
    <property type="entry name" value="ACP-like_sf"/>
</dbReference>
<feature type="domain" description="Carrier" evidence="4">
    <location>
        <begin position="493"/>
        <end position="527"/>
    </location>
</feature>
<feature type="transmembrane region" description="Helical" evidence="2">
    <location>
        <begin position="748"/>
        <end position="763"/>
    </location>
</feature>
<dbReference type="EMBL" id="JADCSA010000002">
    <property type="protein sequence ID" value="MBE7323411.1"/>
    <property type="molecule type" value="Genomic_DNA"/>
</dbReference>
<feature type="region of interest" description="Disordered" evidence="1">
    <location>
        <begin position="855"/>
        <end position="875"/>
    </location>
</feature>
<dbReference type="InterPro" id="IPR000873">
    <property type="entry name" value="AMP-dep_synth/lig_dom"/>
</dbReference>
<dbReference type="Pfam" id="PF01757">
    <property type="entry name" value="Acyl_transf_3"/>
    <property type="match status" value="1"/>
</dbReference>
<dbReference type="InterPro" id="IPR002656">
    <property type="entry name" value="Acyl_transf_3_dom"/>
</dbReference>
<evidence type="ECO:0000313" key="7">
    <source>
        <dbReference type="Proteomes" id="UP000756387"/>
    </source>
</evidence>
<dbReference type="PANTHER" id="PTHR43767">
    <property type="entry name" value="LONG-CHAIN-FATTY-ACID--COA LIGASE"/>
    <property type="match status" value="1"/>
</dbReference>
<sequence>MSTRTRPRLLAAPEHHGSVAVIGPDGLRLTHGELAQMVARRAASWGPARRVVLVEGGNRLDALVAHLAAVEHGHVSLLVPPRGADAAPHPLATAWLPDVECRHDGDRVHRETSLHDLHPDLAMLSSTSGSTGSPKLVRLSADNLVSNAAAIADYLDLGPGSRALTSLPLHYCYGLSVVHSHLLVGGSVVLTDASVVDAEFWRLAREHEVTSFAAVPYTFELLEGINFDARRPASLRQVTQAGGRMAPQRVVDWAQRGRRQGWDLVVMYGQTEATARMAWLPPHLAVDHPTAIGVAVPGGHLRVDPVAECDEPGVGELVYSGPNVMLGYAETLCDLARGAELTELRTGDLGRVRDGLHEVVGRRSRFAKIFGLRIDLDQLEVDLEVQGTPATLVASDQVLHAVSLVPDPDLATARGRGRRLATTVAHLCGLPAHAVRAHLVDELPRTSSGKVDRAALLRLAEARAADETSTPASEAPDPDAPLAVWITAWAGIVLGRDDADESDTFVSLGGDSLSYVELTVRLEERLGDLPDGWHTTPFAELAAAHHDVRPGERPRPAARLDTTIALRALAIVAIVAGHVDLVGWQGGAHLLLAVAGYNFARFQLGSADPATRVRHGLSTVLQVVVPAVAWVGTVAFLSGGYDASTALLLNGVLGSPGWDERWQLWFLEALVWTMLAALLLLSVPWVHRWERRAPFLFAVGLLLATTTVRHARVGVEADAVERYTTSVVAFLFVLGWCAARADTVRRKLVVSALAPLVVVGFFGNPTREAIVVVGVLALTWLSHLRLPRWGARPVSRVAAVLASYSLFVYLTHWQVYPPLEDAGHPWLALVASFVVGIGYGLLMRPVQRAVAARLTSGRPGAHHPNPGPTTHRSAHTIVNWRARRMPTDR</sequence>
<keyword evidence="2" id="KW-0472">Membrane</keyword>
<dbReference type="Pfam" id="PF00501">
    <property type="entry name" value="AMP-binding"/>
    <property type="match status" value="1"/>
</dbReference>
<dbReference type="InterPro" id="IPR045851">
    <property type="entry name" value="AMP-bd_C_sf"/>
</dbReference>
<dbReference type="SUPFAM" id="SSF47336">
    <property type="entry name" value="ACP-like"/>
    <property type="match status" value="1"/>
</dbReference>
<feature type="transmembrane region" description="Helical" evidence="2">
    <location>
        <begin position="661"/>
        <end position="681"/>
    </location>
</feature>
<evidence type="ECO:0000256" key="1">
    <source>
        <dbReference type="SAM" id="MobiDB-lite"/>
    </source>
</evidence>
<feature type="transmembrane region" description="Helical" evidence="2">
    <location>
        <begin position="723"/>
        <end position="741"/>
    </location>
</feature>
<evidence type="ECO:0000313" key="6">
    <source>
        <dbReference type="EMBL" id="MBE7323411.1"/>
    </source>
</evidence>
<dbReference type="InterPro" id="IPR042099">
    <property type="entry name" value="ANL_N_sf"/>
</dbReference>